<gene>
    <name evidence="2" type="ORF">CC1G_04592</name>
</gene>
<dbReference type="Proteomes" id="UP000001861">
    <property type="component" value="Unassembled WGS sequence"/>
</dbReference>
<feature type="region of interest" description="Disordered" evidence="1">
    <location>
        <begin position="60"/>
        <end position="144"/>
    </location>
</feature>
<comment type="caution">
    <text evidence="2">The sequence shown here is derived from an EMBL/GenBank/DDBJ whole genome shotgun (WGS) entry which is preliminary data.</text>
</comment>
<dbReference type="AlphaFoldDB" id="A8N514"/>
<dbReference type="VEuPathDB" id="FungiDB:CC1G_04592"/>
<feature type="compositionally biased region" description="Low complexity" evidence="1">
    <location>
        <begin position="81"/>
        <end position="91"/>
    </location>
</feature>
<accession>A8N514</accession>
<feature type="compositionally biased region" description="Low complexity" evidence="1">
    <location>
        <begin position="114"/>
        <end position="126"/>
    </location>
</feature>
<keyword evidence="3" id="KW-1185">Reference proteome</keyword>
<proteinExistence type="predicted"/>
<evidence type="ECO:0000313" key="3">
    <source>
        <dbReference type="Proteomes" id="UP000001861"/>
    </source>
</evidence>
<evidence type="ECO:0000313" key="2">
    <source>
        <dbReference type="EMBL" id="EAU91825.1"/>
    </source>
</evidence>
<dbReference type="EMBL" id="AACS02000003">
    <property type="protein sequence ID" value="EAU91825.1"/>
    <property type="molecule type" value="Genomic_DNA"/>
</dbReference>
<evidence type="ECO:0000256" key="1">
    <source>
        <dbReference type="SAM" id="MobiDB-lite"/>
    </source>
</evidence>
<dbReference type="RefSeq" id="XP_001829903.1">
    <property type="nucleotide sequence ID" value="XM_001829851.1"/>
</dbReference>
<dbReference type="InParanoid" id="A8N514"/>
<organism evidence="2 3">
    <name type="scientific">Coprinopsis cinerea (strain Okayama-7 / 130 / ATCC MYA-4618 / FGSC 9003)</name>
    <name type="common">Inky cap fungus</name>
    <name type="synonym">Hormographiella aspergillata</name>
    <dbReference type="NCBI Taxonomy" id="240176"/>
    <lineage>
        <taxon>Eukaryota</taxon>
        <taxon>Fungi</taxon>
        <taxon>Dikarya</taxon>
        <taxon>Basidiomycota</taxon>
        <taxon>Agaricomycotina</taxon>
        <taxon>Agaricomycetes</taxon>
        <taxon>Agaricomycetidae</taxon>
        <taxon>Agaricales</taxon>
        <taxon>Agaricineae</taxon>
        <taxon>Psathyrellaceae</taxon>
        <taxon>Coprinopsis</taxon>
    </lineage>
</organism>
<protein>
    <submittedName>
        <fullName evidence="2">Uncharacterized protein</fullName>
    </submittedName>
</protein>
<name>A8N514_COPC7</name>
<dbReference type="GeneID" id="6006341"/>
<reference evidence="2 3" key="1">
    <citation type="journal article" date="2010" name="Proc. Natl. Acad. Sci. U.S.A.">
        <title>Insights into evolution of multicellular fungi from the assembled chromosomes of the mushroom Coprinopsis cinerea (Coprinus cinereus).</title>
        <authorList>
            <person name="Stajich J.E."/>
            <person name="Wilke S.K."/>
            <person name="Ahren D."/>
            <person name="Au C.H."/>
            <person name="Birren B.W."/>
            <person name="Borodovsky M."/>
            <person name="Burns C."/>
            <person name="Canback B."/>
            <person name="Casselton L.A."/>
            <person name="Cheng C.K."/>
            <person name="Deng J."/>
            <person name="Dietrich F.S."/>
            <person name="Fargo D.C."/>
            <person name="Farman M.L."/>
            <person name="Gathman A.C."/>
            <person name="Goldberg J."/>
            <person name="Guigo R."/>
            <person name="Hoegger P.J."/>
            <person name="Hooker J.B."/>
            <person name="Huggins A."/>
            <person name="James T.Y."/>
            <person name="Kamada T."/>
            <person name="Kilaru S."/>
            <person name="Kodira C."/>
            <person name="Kues U."/>
            <person name="Kupfer D."/>
            <person name="Kwan H.S."/>
            <person name="Lomsadze A."/>
            <person name="Li W."/>
            <person name="Lilly W.W."/>
            <person name="Ma L.J."/>
            <person name="Mackey A.J."/>
            <person name="Manning G."/>
            <person name="Martin F."/>
            <person name="Muraguchi H."/>
            <person name="Natvig D.O."/>
            <person name="Palmerini H."/>
            <person name="Ramesh M.A."/>
            <person name="Rehmeyer C.J."/>
            <person name="Roe B.A."/>
            <person name="Shenoy N."/>
            <person name="Stanke M."/>
            <person name="Ter-Hovhannisyan V."/>
            <person name="Tunlid A."/>
            <person name="Velagapudi R."/>
            <person name="Vision T.J."/>
            <person name="Zeng Q."/>
            <person name="Zolan M.E."/>
            <person name="Pukkila P.J."/>
        </authorList>
    </citation>
    <scope>NUCLEOTIDE SEQUENCE [LARGE SCALE GENOMIC DNA]</scope>
    <source>
        <strain evidence="3">Okayama-7 / 130 / ATCC MYA-4618 / FGSC 9003</strain>
    </source>
</reference>
<dbReference type="KEGG" id="cci:CC1G_04592"/>
<sequence length="144" mass="15040">MSRRYPNYRISSRATGGGRLDGDIHNHYENLTISQGMINGGHMVNGGNVVLAPNHGSITQNTYHGLQGHQAAHASQNPACSTSSTNTSQSSVPLTPPSGPPAEGGSTPAAEGQSAALSSTRRASSSRGRRAVSSRFTVSRNSRR</sequence>
<feature type="region of interest" description="Disordered" evidence="1">
    <location>
        <begin position="1"/>
        <end position="21"/>
    </location>
</feature>